<reference evidence="2" key="2">
    <citation type="submission" date="2025-08" db="UniProtKB">
        <authorList>
            <consortium name="Ensembl"/>
        </authorList>
    </citation>
    <scope>IDENTIFICATION</scope>
</reference>
<feature type="region of interest" description="Disordered" evidence="1">
    <location>
        <begin position="1"/>
        <end position="21"/>
    </location>
</feature>
<evidence type="ECO:0000256" key="1">
    <source>
        <dbReference type="SAM" id="MobiDB-lite"/>
    </source>
</evidence>
<feature type="compositionally biased region" description="Pro residues" evidence="1">
    <location>
        <begin position="1"/>
        <end position="14"/>
    </location>
</feature>
<evidence type="ECO:0000313" key="3">
    <source>
        <dbReference type="Proteomes" id="UP000472272"/>
    </source>
</evidence>
<protein>
    <submittedName>
        <fullName evidence="2">Uncharacterized protein</fullName>
    </submittedName>
</protein>
<sequence>PSLPCPPPPIPGWGPQPRKAAALPTAAQRYNARLLQAGYERNSDVLRTCLFCTWAPGARPHARSARLYPARWAGC</sequence>
<proteinExistence type="predicted"/>
<dbReference type="AlphaFoldDB" id="A0A670J669"/>
<dbReference type="Ensembl" id="ENSPMRT00000020909.1">
    <property type="protein sequence ID" value="ENSPMRP00000019680.1"/>
    <property type="gene ID" value="ENSPMRG00000012855.1"/>
</dbReference>
<organism evidence="2 3">
    <name type="scientific">Podarcis muralis</name>
    <name type="common">Wall lizard</name>
    <name type="synonym">Lacerta muralis</name>
    <dbReference type="NCBI Taxonomy" id="64176"/>
    <lineage>
        <taxon>Eukaryota</taxon>
        <taxon>Metazoa</taxon>
        <taxon>Chordata</taxon>
        <taxon>Craniata</taxon>
        <taxon>Vertebrata</taxon>
        <taxon>Euteleostomi</taxon>
        <taxon>Lepidosauria</taxon>
        <taxon>Squamata</taxon>
        <taxon>Bifurcata</taxon>
        <taxon>Unidentata</taxon>
        <taxon>Episquamata</taxon>
        <taxon>Laterata</taxon>
        <taxon>Lacertibaenia</taxon>
        <taxon>Lacertidae</taxon>
        <taxon>Podarcis</taxon>
    </lineage>
</organism>
<name>A0A670J669_PODMU</name>
<accession>A0A670J669</accession>
<keyword evidence="3" id="KW-1185">Reference proteome</keyword>
<reference evidence="2" key="3">
    <citation type="submission" date="2025-09" db="UniProtKB">
        <authorList>
            <consortium name="Ensembl"/>
        </authorList>
    </citation>
    <scope>IDENTIFICATION</scope>
</reference>
<evidence type="ECO:0000313" key="2">
    <source>
        <dbReference type="Ensembl" id="ENSPMRP00000019680.1"/>
    </source>
</evidence>
<dbReference type="Proteomes" id="UP000472272">
    <property type="component" value="Chromosome 10"/>
</dbReference>
<reference evidence="2 3" key="1">
    <citation type="journal article" date="2019" name="Proc. Natl. Acad. Sci. U.S.A.">
        <title>Regulatory changes in pterin and carotenoid genes underlie balanced color polymorphisms in the wall lizard.</title>
        <authorList>
            <person name="Andrade P."/>
            <person name="Pinho C."/>
            <person name="Perez I de Lanuza G."/>
            <person name="Afonso S."/>
            <person name="Brejcha J."/>
            <person name="Rubin C.J."/>
            <person name="Wallerman O."/>
            <person name="Pereira P."/>
            <person name="Sabatino S.J."/>
            <person name="Bellati A."/>
            <person name="Pellitteri-Rosa D."/>
            <person name="Bosakova Z."/>
            <person name="Bunikis I."/>
            <person name="Carretero M.A."/>
            <person name="Feiner N."/>
            <person name="Marsik P."/>
            <person name="Pauperio F."/>
            <person name="Salvi D."/>
            <person name="Soler L."/>
            <person name="While G.M."/>
            <person name="Uller T."/>
            <person name="Font E."/>
            <person name="Andersson L."/>
            <person name="Carneiro M."/>
        </authorList>
    </citation>
    <scope>NUCLEOTIDE SEQUENCE</scope>
</reference>